<dbReference type="RefSeq" id="WP_122013983.1">
    <property type="nucleotide sequence ID" value="NZ_CP033169.1"/>
</dbReference>
<proteinExistence type="inferred from homology"/>
<dbReference type="AlphaFoldDB" id="A0A3G2R275"/>
<keyword evidence="1" id="KW-0749">Sporulation</keyword>
<reference evidence="4 5" key="1">
    <citation type="submission" date="2018-10" db="EMBL/GenBank/DDBJ databases">
        <authorList>
            <person name="Zhang X."/>
        </authorList>
    </citation>
    <scope>NUCLEOTIDE SEQUENCE [LARGE SCALE GENOMIC DNA]</scope>
    <source>
        <strain evidence="4 5">SK-G1</strain>
    </source>
</reference>
<gene>
    <name evidence="4" type="ORF">D2962_02265</name>
</gene>
<dbReference type="Proteomes" id="UP000280960">
    <property type="component" value="Chromosome"/>
</dbReference>
<dbReference type="InterPro" id="IPR012851">
    <property type="entry name" value="Spore_coat_CotF-like"/>
</dbReference>
<dbReference type="KEGG" id="bacg:D2962_02265"/>
<dbReference type="Gene3D" id="1.20.1260.10">
    <property type="match status" value="1"/>
</dbReference>
<comment type="subcellular location">
    <subcellularLocation>
        <location evidence="2">Spore coat</location>
    </subcellularLocation>
</comment>
<name>A0A3G2R275_9FIRM</name>
<keyword evidence="4" id="KW-0946">Virion</keyword>
<dbReference type="GO" id="GO:0030435">
    <property type="term" value="P:sporulation resulting in formation of a cellular spore"/>
    <property type="evidence" value="ECO:0007669"/>
    <property type="project" value="UniProtKB-KW"/>
</dbReference>
<evidence type="ECO:0000256" key="1">
    <source>
        <dbReference type="ARBA" id="ARBA00022969"/>
    </source>
</evidence>
<comment type="similarity">
    <text evidence="3">Belongs to the CotF family.</text>
</comment>
<dbReference type="PANTHER" id="PTHR39183:SF1">
    <property type="entry name" value="SPORE COAT PROTEIN F-LIKE PROTEIN YHCQ"/>
    <property type="match status" value="1"/>
</dbReference>
<dbReference type="Pfam" id="PF07875">
    <property type="entry name" value="Coat_F"/>
    <property type="match status" value="1"/>
</dbReference>
<evidence type="ECO:0000313" key="5">
    <source>
        <dbReference type="Proteomes" id="UP000280960"/>
    </source>
</evidence>
<dbReference type="PANTHER" id="PTHR39183">
    <property type="entry name" value="SPORE COAT PROTEIN F-LIKE PROTEIN YHCQ"/>
    <property type="match status" value="1"/>
</dbReference>
<evidence type="ECO:0000313" key="4">
    <source>
        <dbReference type="EMBL" id="AYO29584.1"/>
    </source>
</evidence>
<dbReference type="EMBL" id="CP033169">
    <property type="protein sequence ID" value="AYO29584.1"/>
    <property type="molecule type" value="Genomic_DNA"/>
</dbReference>
<evidence type="ECO:0000256" key="2">
    <source>
        <dbReference type="ARBA" id="ARBA00024325"/>
    </source>
</evidence>
<protein>
    <submittedName>
        <fullName evidence="4">Spore coat protein</fullName>
    </submittedName>
</protein>
<keyword evidence="4" id="KW-0167">Capsid protein</keyword>
<accession>A0A3G2R275</accession>
<dbReference type="InterPro" id="IPR012347">
    <property type="entry name" value="Ferritin-like"/>
</dbReference>
<sequence>MAANLGAHEVMELHEVLSDTVTGINTVQLYGEHCKDPQLKSLLNKQLDFMVDEYNNMVSAINQAGFQEAVPYRANTNFSPTYGLRSPSPTTPNPSAKQVDDQDVASALMGIHKTGASKRMMASLECANPELRRMLIQGAINCADQAYDVWQYMNSRGYYQVPTMQQNTTNTMINMYQPMGFTS</sequence>
<keyword evidence="5" id="KW-1185">Reference proteome</keyword>
<evidence type="ECO:0000256" key="3">
    <source>
        <dbReference type="ARBA" id="ARBA00024344"/>
    </source>
</evidence>
<organism evidence="4 5">
    <name type="scientific">Biomaibacter acetigenes</name>
    <dbReference type="NCBI Taxonomy" id="2316383"/>
    <lineage>
        <taxon>Bacteria</taxon>
        <taxon>Bacillati</taxon>
        <taxon>Bacillota</taxon>
        <taxon>Clostridia</taxon>
        <taxon>Thermosediminibacterales</taxon>
        <taxon>Tepidanaerobacteraceae</taxon>
        <taxon>Biomaibacter</taxon>
    </lineage>
</organism>